<dbReference type="EMBL" id="JBHTJG010000010">
    <property type="protein sequence ID" value="MFD0948144.1"/>
    <property type="molecule type" value="Genomic_DNA"/>
</dbReference>
<dbReference type="Proteomes" id="UP001596977">
    <property type="component" value="Unassembled WGS sequence"/>
</dbReference>
<evidence type="ECO:0000313" key="2">
    <source>
        <dbReference type="Proteomes" id="UP001596977"/>
    </source>
</evidence>
<comment type="caution">
    <text evidence="1">The sequence shown here is derived from an EMBL/GenBank/DDBJ whole genome shotgun (WGS) entry which is preliminary data.</text>
</comment>
<sequence length="70" mass="7377">MAGGIPTYVAAEISSHLDAIAAYFKAPRLTLVIRNPDTAPNGAGDLVMTNDDLDLVIEAIRIRQEAGPDA</sequence>
<gene>
    <name evidence="1" type="ORF">ACFQ1E_17510</name>
</gene>
<evidence type="ECO:0000313" key="1">
    <source>
        <dbReference type="EMBL" id="MFD0948144.1"/>
    </source>
</evidence>
<proteinExistence type="predicted"/>
<protein>
    <submittedName>
        <fullName evidence="1">Uncharacterized protein</fullName>
    </submittedName>
</protein>
<keyword evidence="2" id="KW-1185">Reference proteome</keyword>
<organism evidence="1 2">
    <name type="scientific">Sphingomonas canadensis</name>
    <dbReference type="NCBI Taxonomy" id="1219257"/>
    <lineage>
        <taxon>Bacteria</taxon>
        <taxon>Pseudomonadati</taxon>
        <taxon>Pseudomonadota</taxon>
        <taxon>Alphaproteobacteria</taxon>
        <taxon>Sphingomonadales</taxon>
        <taxon>Sphingomonadaceae</taxon>
        <taxon>Sphingomonas</taxon>
    </lineage>
</organism>
<accession>A0ABW3HFS6</accession>
<reference evidence="2" key="1">
    <citation type="journal article" date="2019" name="Int. J. Syst. Evol. Microbiol.">
        <title>The Global Catalogue of Microorganisms (GCM) 10K type strain sequencing project: providing services to taxonomists for standard genome sequencing and annotation.</title>
        <authorList>
            <consortium name="The Broad Institute Genomics Platform"/>
            <consortium name="The Broad Institute Genome Sequencing Center for Infectious Disease"/>
            <person name="Wu L."/>
            <person name="Ma J."/>
        </authorList>
    </citation>
    <scope>NUCLEOTIDE SEQUENCE [LARGE SCALE GENOMIC DNA]</scope>
    <source>
        <strain evidence="2">CCUG 62982</strain>
    </source>
</reference>
<name>A0ABW3HFS6_9SPHN</name>
<dbReference type="RefSeq" id="WP_264945985.1">
    <property type="nucleotide sequence ID" value="NZ_JAPDRA010000010.1"/>
</dbReference>